<keyword evidence="2" id="KW-1185">Reference proteome</keyword>
<dbReference type="GeneID" id="91095570"/>
<evidence type="ECO:0008006" key="3">
    <source>
        <dbReference type="Google" id="ProtNLM"/>
    </source>
</evidence>
<protein>
    <recommendedName>
        <fullName evidence="3">SET domain-containing protein</fullName>
    </recommendedName>
</protein>
<dbReference type="SUPFAM" id="SSF82199">
    <property type="entry name" value="SET domain"/>
    <property type="match status" value="1"/>
</dbReference>
<evidence type="ECO:0000313" key="2">
    <source>
        <dbReference type="Proteomes" id="UP001355207"/>
    </source>
</evidence>
<dbReference type="GO" id="GO:0005634">
    <property type="term" value="C:nucleus"/>
    <property type="evidence" value="ECO:0007669"/>
    <property type="project" value="TreeGrafter"/>
</dbReference>
<dbReference type="CDD" id="cd10527">
    <property type="entry name" value="SET_LSMT"/>
    <property type="match status" value="1"/>
</dbReference>
<dbReference type="EMBL" id="CP144103">
    <property type="protein sequence ID" value="WWC89971.1"/>
    <property type="molecule type" value="Genomic_DNA"/>
</dbReference>
<dbReference type="AlphaFoldDB" id="A0AAX4JX43"/>
<dbReference type="PANTHER" id="PTHR13271">
    <property type="entry name" value="UNCHARACTERIZED PUTATIVE METHYLTRANSFERASE"/>
    <property type="match status" value="1"/>
</dbReference>
<dbReference type="Gene3D" id="3.90.1410.10">
    <property type="entry name" value="set domain protein methyltransferase, domain 1"/>
    <property type="match status" value="1"/>
</dbReference>
<evidence type="ECO:0000313" key="1">
    <source>
        <dbReference type="EMBL" id="WWC89971.1"/>
    </source>
</evidence>
<dbReference type="GO" id="GO:0016279">
    <property type="term" value="F:protein-lysine N-methyltransferase activity"/>
    <property type="evidence" value="ECO:0007669"/>
    <property type="project" value="TreeGrafter"/>
</dbReference>
<gene>
    <name evidence="1" type="ORF">L201_004900</name>
</gene>
<dbReference type="InterPro" id="IPR050600">
    <property type="entry name" value="SETD3_SETD6_MTase"/>
</dbReference>
<name>A0AAX4JX43_9TREE</name>
<dbReference type="PANTHER" id="PTHR13271:SF34">
    <property type="entry name" value="N-LYSINE METHYLTRANSFERASE SETD6"/>
    <property type="match status" value="1"/>
</dbReference>
<reference evidence="1 2" key="1">
    <citation type="submission" date="2024-01" db="EMBL/GenBank/DDBJ databases">
        <title>Comparative genomics of Cryptococcus and Kwoniella reveals pathogenesis evolution and contrasting modes of karyotype evolution via chromosome fusion or intercentromeric recombination.</title>
        <authorList>
            <person name="Coelho M.A."/>
            <person name="David-Palma M."/>
            <person name="Shea T."/>
            <person name="Bowers K."/>
            <person name="McGinley-Smith S."/>
            <person name="Mohammad A.W."/>
            <person name="Gnirke A."/>
            <person name="Yurkov A.M."/>
            <person name="Nowrousian M."/>
            <person name="Sun S."/>
            <person name="Cuomo C.A."/>
            <person name="Heitman J."/>
        </authorList>
    </citation>
    <scope>NUCLEOTIDE SEQUENCE [LARGE SCALE GENOMIC DNA]</scope>
    <source>
        <strain evidence="1 2">CBS 6074</strain>
    </source>
</reference>
<sequence>MLSHGLLPDSGAPSKEILQRWLDEQGIIRDEGLDIVDMEDGSGWRLDAGTNMKLGDLICSIPKTSILSHRTSSLPPLPFPVPSAAETTIHLSDEEKSIGVNPILHLTLCLLHEFGLNKKSKFYGYLQSLPRVIIGLPIFWNIFEIGGIDGEKGYKWLKGTECERELKLRENEGLGLSNLQKFYSNYASHLPPTSTHSERSPIVAFYYCFSLISTRAFMIDLYHLIGLCPFADILNHSIGNGNTSLSSDDFVCHLCGSLKTCQEHDIVNDNNGIAYRLLHLDQKDIERIESDEDDDTVELRLESPLRLLQDNNEKGIKEKEKVEIFNSYGDNLSDSKLLVEWGFILDEFTGDGLIWDLEDLNIGYPENKMDKIWEIINEVAENIEIDKMNKEDEEKHEEDGEDDLICGQNEKNQKLLNLDQSGRLSINILCLSVLFEYLEKNAISEIDTNSNKIRGLLVKEIREIQDIWLQIDSDSNQNTGKTPRTSNNKIKSPVIRRIRELLQTRLSKMHKHEFTQDQLFDLRDSLKPEDKYQYMAMTISINERVLIISAMNKWEEMARHVKNQ</sequence>
<dbReference type="Proteomes" id="UP001355207">
    <property type="component" value="Chromosome 6"/>
</dbReference>
<dbReference type="RefSeq" id="XP_066076734.1">
    <property type="nucleotide sequence ID" value="XM_066220637.1"/>
</dbReference>
<organism evidence="1 2">
    <name type="scientific">Kwoniella dendrophila CBS 6074</name>
    <dbReference type="NCBI Taxonomy" id="1295534"/>
    <lineage>
        <taxon>Eukaryota</taxon>
        <taxon>Fungi</taxon>
        <taxon>Dikarya</taxon>
        <taxon>Basidiomycota</taxon>
        <taxon>Agaricomycotina</taxon>
        <taxon>Tremellomycetes</taxon>
        <taxon>Tremellales</taxon>
        <taxon>Cryptococcaceae</taxon>
        <taxon>Kwoniella</taxon>
    </lineage>
</organism>
<accession>A0AAX4JX43</accession>
<proteinExistence type="predicted"/>
<dbReference type="InterPro" id="IPR046341">
    <property type="entry name" value="SET_dom_sf"/>
</dbReference>